<dbReference type="Proteomes" id="UP000019464">
    <property type="component" value="Unassembled WGS sequence"/>
</dbReference>
<dbReference type="AlphaFoldDB" id="W9V1I8"/>
<dbReference type="InterPro" id="IPR007157">
    <property type="entry name" value="PspA_VIPP1"/>
</dbReference>
<evidence type="ECO:0000256" key="1">
    <source>
        <dbReference type="ARBA" id="ARBA00043985"/>
    </source>
</evidence>
<name>W9V1I8_9GAMM</name>
<sequence length="231" mass="24905">MAVWSKLMTALRGNANMLGEAIVDSQAMVILDQEIRSAGADLNSAKHALADIMAKHRLAASKLSELNASLTQYEGYALEALEKGEEGLAQEVALKIANIEVEIQQQQETVNHYAKSEQDLRYAVQSAEGNLKRLRQQADTVKATESVQRAQAAVVSRYAGSNAKLQTAMDSLERIKTKQAENAAKMAAAQELAAESQGDALDEKLRAAGITPEKTSAANVLARLKAKQQSN</sequence>
<dbReference type="STRING" id="1229521.D791_02171"/>
<dbReference type="OrthoDB" id="8844617at2"/>
<organism evidence="3 4">
    <name type="scientific">Nitrincola nitratireducens</name>
    <dbReference type="NCBI Taxonomy" id="1229521"/>
    <lineage>
        <taxon>Bacteria</taxon>
        <taxon>Pseudomonadati</taxon>
        <taxon>Pseudomonadota</taxon>
        <taxon>Gammaproteobacteria</taxon>
        <taxon>Oceanospirillales</taxon>
        <taxon>Oceanospirillaceae</taxon>
        <taxon>Nitrincola</taxon>
    </lineage>
</organism>
<dbReference type="PANTHER" id="PTHR31088:SF9">
    <property type="entry name" value="PHAGE SHOCK PROTEIN A"/>
    <property type="match status" value="1"/>
</dbReference>
<gene>
    <name evidence="3" type="ORF">D791_02171</name>
</gene>
<dbReference type="Pfam" id="PF04012">
    <property type="entry name" value="PspA_IM30"/>
    <property type="match status" value="1"/>
</dbReference>
<keyword evidence="4" id="KW-1185">Reference proteome</keyword>
<protein>
    <submittedName>
        <fullName evidence="3">PspA/IM30 family protein</fullName>
    </submittedName>
</protein>
<reference evidence="3 4" key="2">
    <citation type="journal article" date="2015" name="Syst. Appl. Microbiol.">
        <title>Nitrincola nitratireducens sp. nov. isolated from a haloalkaline crater lake.</title>
        <authorList>
            <person name="Singh A."/>
            <person name="Vaidya B."/>
            <person name="Tanuku N.R."/>
            <person name="Pinnaka A.K."/>
        </authorList>
    </citation>
    <scope>NUCLEOTIDE SEQUENCE [LARGE SCALE GENOMIC DNA]</scope>
    <source>
        <strain evidence="3 4">AK23</strain>
    </source>
</reference>
<evidence type="ECO:0000256" key="2">
    <source>
        <dbReference type="SAM" id="Coils"/>
    </source>
</evidence>
<dbReference type="PATRIC" id="fig|1229521.3.peg.2206"/>
<dbReference type="EMBL" id="AONB01000010">
    <property type="protein sequence ID" value="EXJ10806.1"/>
    <property type="molecule type" value="Genomic_DNA"/>
</dbReference>
<evidence type="ECO:0000313" key="4">
    <source>
        <dbReference type="Proteomes" id="UP000019464"/>
    </source>
</evidence>
<dbReference type="RefSeq" id="WP_036511029.1">
    <property type="nucleotide sequence ID" value="NZ_AONB01000010.1"/>
</dbReference>
<comment type="similarity">
    <text evidence="1">Belongs to the PspA/Vipp/IM30 family.</text>
</comment>
<evidence type="ECO:0000313" key="3">
    <source>
        <dbReference type="EMBL" id="EXJ10806.1"/>
    </source>
</evidence>
<proteinExistence type="inferred from homology"/>
<reference evidence="4" key="1">
    <citation type="submission" date="2012-11" db="EMBL/GenBank/DDBJ databases">
        <authorList>
            <person name="Singh A."/>
            <person name="Pinnaka A.K."/>
            <person name="Vaidya B."/>
        </authorList>
    </citation>
    <scope>NUCLEOTIDE SEQUENCE [LARGE SCALE GENOMIC DNA]</scope>
    <source>
        <strain evidence="4">AK23</strain>
    </source>
</reference>
<feature type="coiled-coil region" evidence="2">
    <location>
        <begin position="89"/>
        <end position="144"/>
    </location>
</feature>
<accession>W9V1I8</accession>
<dbReference type="PANTHER" id="PTHR31088">
    <property type="entry name" value="MEMBRANE-ASSOCIATED PROTEIN VIPP1, CHLOROPLASTIC"/>
    <property type="match status" value="1"/>
</dbReference>
<comment type="caution">
    <text evidence="3">The sequence shown here is derived from an EMBL/GenBank/DDBJ whole genome shotgun (WGS) entry which is preliminary data.</text>
</comment>
<keyword evidence="2" id="KW-0175">Coiled coil</keyword>